<organism evidence="3 4">
    <name type="scientific">Torulaspora globosa</name>
    <dbReference type="NCBI Taxonomy" id="48254"/>
    <lineage>
        <taxon>Eukaryota</taxon>
        <taxon>Fungi</taxon>
        <taxon>Dikarya</taxon>
        <taxon>Ascomycota</taxon>
        <taxon>Saccharomycotina</taxon>
        <taxon>Saccharomycetes</taxon>
        <taxon>Saccharomycetales</taxon>
        <taxon>Saccharomycetaceae</taxon>
        <taxon>Torulaspora</taxon>
    </lineage>
</organism>
<feature type="region of interest" description="Disordered" evidence="2">
    <location>
        <begin position="107"/>
        <end position="153"/>
    </location>
</feature>
<reference evidence="3 4" key="1">
    <citation type="submission" date="2020-06" db="EMBL/GenBank/DDBJ databases">
        <title>The yeast mating-type switching endonuclease HO is a domesticated member of an unorthodox homing genetic element family.</title>
        <authorList>
            <person name="Coughlan A.Y."/>
            <person name="Lombardi L."/>
            <person name="Braun-Galleani S."/>
            <person name="Martos A.R."/>
            <person name="Galeote V."/>
            <person name="Bigey F."/>
            <person name="Dequin S."/>
            <person name="Byrne K.P."/>
            <person name="Wolfe K.H."/>
        </authorList>
    </citation>
    <scope>NUCLEOTIDE SEQUENCE [LARGE SCALE GENOMIC DNA]</scope>
    <source>
        <strain evidence="3 4">CBS764</strain>
    </source>
</reference>
<dbReference type="RefSeq" id="XP_037141495.1">
    <property type="nucleotide sequence ID" value="XM_037285599.1"/>
</dbReference>
<accession>A0A7G3ZMT5</accession>
<proteinExistence type="predicted"/>
<feature type="coiled-coil region" evidence="1">
    <location>
        <begin position="395"/>
        <end position="464"/>
    </location>
</feature>
<evidence type="ECO:0000256" key="2">
    <source>
        <dbReference type="SAM" id="MobiDB-lite"/>
    </source>
</evidence>
<feature type="coiled-coil region" evidence="1">
    <location>
        <begin position="156"/>
        <end position="197"/>
    </location>
</feature>
<dbReference type="OrthoDB" id="4070718at2759"/>
<evidence type="ECO:0000313" key="4">
    <source>
        <dbReference type="Proteomes" id="UP000515788"/>
    </source>
</evidence>
<keyword evidence="4" id="KW-1185">Reference proteome</keyword>
<sequence length="566" mass="64001">MGDQILGHYAGSRGFGKGIPGKDEKTGDDVSNFEQKLKKIWIYSSGKKIGSFGQTRNGNKVSNAPVSVSKPTVSPRIKLNGCLRQSPVNRQSQIKLDGLLNHRMLPSGVADNEKQGENGFLSDNRRKEVQKTSSLPPKSSTSSGNLGSSVELPLEKREIRESLQKMSDEIMRYELRLASLYGRIAVLSKENERLRDDRALRESLAAQLVDETKSRESKRLDIGVQEHNKRVDSAPSIGESGEGEHATTEGQGVSPRELSKSNETAYGKLKQLESRILGRLEEYETLTAIAEQNISATSDERKAFQLESPFVMELKAKIIRLHEELTQVRSIHDARLTNMKRAFQREQDTRFQLEQRLAYDKQIFQKWARFGQTAGEYIKQFKFEIQEQNKTILYYKNKEAQMNNLQGNYKTAVESYKSLSELAEARRKDIELLNTQLEHSKLENKSLEAVIHRQREQIEGLSRAETRPLTDFPASTPQDGLPHSHLLHSTTHEYRVNNFNSEAANQRLLSSNTSFRAATPSNMQNGINDSGRAIKQESPVLNPMSDKVDVYLESPSANEHRDRTSL</sequence>
<evidence type="ECO:0000313" key="3">
    <source>
        <dbReference type="EMBL" id="QLL34821.1"/>
    </source>
</evidence>
<feature type="region of interest" description="Disordered" evidence="2">
    <location>
        <begin position="226"/>
        <end position="264"/>
    </location>
</feature>
<evidence type="ECO:0000256" key="1">
    <source>
        <dbReference type="SAM" id="Coils"/>
    </source>
</evidence>
<dbReference type="KEGG" id="tgb:HG536_0H01960"/>
<dbReference type="EMBL" id="CP059253">
    <property type="protein sequence ID" value="QLL34821.1"/>
    <property type="molecule type" value="Genomic_DNA"/>
</dbReference>
<feature type="compositionally biased region" description="Low complexity" evidence="2">
    <location>
        <begin position="131"/>
        <end position="149"/>
    </location>
</feature>
<keyword evidence="1" id="KW-0175">Coiled coil</keyword>
<dbReference type="GeneID" id="59328087"/>
<gene>
    <name evidence="3" type="ORF">HG536_0H01960</name>
</gene>
<dbReference type="AlphaFoldDB" id="A0A7G3ZMT5"/>
<protein>
    <submittedName>
        <fullName evidence="3">Uncharacterized protein</fullName>
    </submittedName>
</protein>
<name>A0A7G3ZMT5_9SACH</name>
<dbReference type="Proteomes" id="UP000515788">
    <property type="component" value="Chromosome 8"/>
</dbReference>